<dbReference type="GO" id="GO:0001786">
    <property type="term" value="F:phosphatidylserine binding"/>
    <property type="evidence" value="ECO:0007669"/>
    <property type="project" value="TreeGrafter"/>
</dbReference>
<feature type="compositionally biased region" description="Pro residues" evidence="3">
    <location>
        <begin position="268"/>
        <end position="286"/>
    </location>
</feature>
<dbReference type="Proteomes" id="UP000799536">
    <property type="component" value="Unassembled WGS sequence"/>
</dbReference>
<evidence type="ECO:0000256" key="3">
    <source>
        <dbReference type="SAM" id="MobiDB-lite"/>
    </source>
</evidence>
<dbReference type="SMART" id="SM00335">
    <property type="entry name" value="ANX"/>
    <property type="match status" value="2"/>
</dbReference>
<feature type="region of interest" description="Disordered" evidence="3">
    <location>
        <begin position="183"/>
        <end position="394"/>
    </location>
</feature>
<dbReference type="PROSITE" id="PS51897">
    <property type="entry name" value="ANNEXIN_2"/>
    <property type="match status" value="2"/>
</dbReference>
<dbReference type="GO" id="GO:0005886">
    <property type="term" value="C:plasma membrane"/>
    <property type="evidence" value="ECO:0007669"/>
    <property type="project" value="TreeGrafter"/>
</dbReference>
<feature type="region of interest" description="Disordered" evidence="3">
    <location>
        <begin position="1"/>
        <end position="119"/>
    </location>
</feature>
<feature type="compositionally biased region" description="Basic and acidic residues" evidence="3">
    <location>
        <begin position="460"/>
        <end position="473"/>
    </location>
</feature>
<name>A0A9P4JMT1_9PLEO</name>
<feature type="region of interest" description="Disordered" evidence="3">
    <location>
        <begin position="134"/>
        <end position="162"/>
    </location>
</feature>
<dbReference type="GO" id="GO:0005509">
    <property type="term" value="F:calcium ion binding"/>
    <property type="evidence" value="ECO:0007669"/>
    <property type="project" value="InterPro"/>
</dbReference>
<dbReference type="Pfam" id="PF00191">
    <property type="entry name" value="Annexin"/>
    <property type="match status" value="1"/>
</dbReference>
<keyword evidence="5" id="KW-1185">Reference proteome</keyword>
<organism evidence="4 5">
    <name type="scientific">Delitschia confertaspora ATCC 74209</name>
    <dbReference type="NCBI Taxonomy" id="1513339"/>
    <lineage>
        <taxon>Eukaryota</taxon>
        <taxon>Fungi</taxon>
        <taxon>Dikarya</taxon>
        <taxon>Ascomycota</taxon>
        <taxon>Pezizomycotina</taxon>
        <taxon>Dothideomycetes</taxon>
        <taxon>Pleosporomycetidae</taxon>
        <taxon>Pleosporales</taxon>
        <taxon>Delitschiaceae</taxon>
        <taxon>Delitschia</taxon>
    </lineage>
</organism>
<evidence type="ECO:0000256" key="2">
    <source>
        <dbReference type="ARBA" id="ARBA00023216"/>
    </source>
</evidence>
<dbReference type="InterPro" id="IPR037104">
    <property type="entry name" value="Annexin_sf"/>
</dbReference>
<dbReference type="PANTHER" id="PTHR10502">
    <property type="entry name" value="ANNEXIN"/>
    <property type="match status" value="1"/>
</dbReference>
<feature type="region of interest" description="Disordered" evidence="3">
    <location>
        <begin position="755"/>
        <end position="778"/>
    </location>
</feature>
<feature type="region of interest" description="Disordered" evidence="3">
    <location>
        <begin position="409"/>
        <end position="491"/>
    </location>
</feature>
<dbReference type="Gene3D" id="1.10.220.10">
    <property type="entry name" value="Annexin"/>
    <property type="match status" value="4"/>
</dbReference>
<evidence type="ECO:0000313" key="5">
    <source>
        <dbReference type="Proteomes" id="UP000799536"/>
    </source>
</evidence>
<dbReference type="PANTHER" id="PTHR10502:SF107">
    <property type="entry name" value="ANNEXIN ANXC4 (AFU_ORTHOLOGUE AFUA_3G07020)"/>
    <property type="match status" value="1"/>
</dbReference>
<feature type="compositionally biased region" description="Low complexity" evidence="3">
    <location>
        <begin position="433"/>
        <end position="443"/>
    </location>
</feature>
<gene>
    <name evidence="4" type="ORF">GQ43DRAFT_471100</name>
</gene>
<dbReference type="InterPro" id="IPR018502">
    <property type="entry name" value="Annexin_repeat"/>
</dbReference>
<comment type="caution">
    <text evidence="4">The sequence shown here is derived from an EMBL/GenBank/DDBJ whole genome shotgun (WGS) entry which is preliminary data.</text>
</comment>
<reference evidence="4" key="1">
    <citation type="journal article" date="2020" name="Stud. Mycol.">
        <title>101 Dothideomycetes genomes: a test case for predicting lifestyles and emergence of pathogens.</title>
        <authorList>
            <person name="Haridas S."/>
            <person name="Albert R."/>
            <person name="Binder M."/>
            <person name="Bloem J."/>
            <person name="Labutti K."/>
            <person name="Salamov A."/>
            <person name="Andreopoulos B."/>
            <person name="Baker S."/>
            <person name="Barry K."/>
            <person name="Bills G."/>
            <person name="Bluhm B."/>
            <person name="Cannon C."/>
            <person name="Castanera R."/>
            <person name="Culley D."/>
            <person name="Daum C."/>
            <person name="Ezra D."/>
            <person name="Gonzalez J."/>
            <person name="Henrissat B."/>
            <person name="Kuo A."/>
            <person name="Liang C."/>
            <person name="Lipzen A."/>
            <person name="Lutzoni F."/>
            <person name="Magnuson J."/>
            <person name="Mondo S."/>
            <person name="Nolan M."/>
            <person name="Ohm R."/>
            <person name="Pangilinan J."/>
            <person name="Park H.-J."/>
            <person name="Ramirez L."/>
            <person name="Alfaro M."/>
            <person name="Sun H."/>
            <person name="Tritt A."/>
            <person name="Yoshinaga Y."/>
            <person name="Zwiers L.-H."/>
            <person name="Turgeon B."/>
            <person name="Goodwin S."/>
            <person name="Spatafora J."/>
            <person name="Crous P."/>
            <person name="Grigoriev I."/>
        </authorList>
    </citation>
    <scope>NUCLEOTIDE SEQUENCE</scope>
    <source>
        <strain evidence="4">ATCC 74209</strain>
    </source>
</reference>
<keyword evidence="2" id="KW-0041">Annexin</keyword>
<dbReference type="GO" id="GO:0012506">
    <property type="term" value="C:vesicle membrane"/>
    <property type="evidence" value="ECO:0007669"/>
    <property type="project" value="TreeGrafter"/>
</dbReference>
<proteinExistence type="predicted"/>
<sequence>MSLRPDDRKGRSRSKSPGGRRERSRSNIRAPSPGPSAQYYSSPAGAYPTEAGATPQYEVRQPSQQSYGPPTPGSEGITMGGYTDLPPHERPGYMQQAQAAQQYLYHATDRGPASSTVPGVQYAQPLQYAQAGAQYSYNPGPVSQSGPTRQAQSNGAGFQYANPTNITFTAKPVTGQQQHPITYTAQPAGQPSQQQQAAQQAAHYQQHPLTYTAQPAGQPNQQQQAAQQAAHYQQQQQQQQQYFSQAPQASQAPPAPQAPQTPQDYQAPHPPAQHYPPPPPGPPSPPQQQQKLHPEQPKHGRSRSQSHSGYDSRNVVEIVPGGAKPKPPPSPGLRPHSLSVHGQRPDGLNQRMDRLSVSGNRPDIQTIVPGGMLPPPSPMLEAYHGTYQSLSPMPSPVLLHNDDIDHIPSLDSLSPHASSNALVPSGHRRAHSRNPSSSSRHSPSPSPGHRRVHSSSRHSPSPDRRTRPQDRLALEAAGRSGGRRDRERERERRVKIYDATEDATALVNALSASRTVDVDTLIDILPALSHDQMLELRAEYKRHCKVQGRGINIAKHIKLKTSGNFGKIAYVTALGRYESEGYWANYWYQSNSARRELLIEALMGRQNYEIREIKDAFKDKRYSDSLTKCMEKELKVDKFRKAILMALEGERQEESDVWPIEYRNRDVDSLYKALNAREGGETAMLSVVVRRSDAHLREVLRTYERKYGGNFAREALRKSNNLVGEVIAHILNGVINRPARDSMLLHHALMDLIDPEPPKPSSKDYAKPSSSARHERQQRHELLISRLTRLHWDRMHLMKVKREYEEKYGRVIEEDIEDATKGDFREFCIELCQMGR</sequence>
<dbReference type="GO" id="GO:0005544">
    <property type="term" value="F:calcium-dependent phospholipid binding"/>
    <property type="evidence" value="ECO:0007669"/>
    <property type="project" value="InterPro"/>
</dbReference>
<evidence type="ECO:0000313" key="4">
    <source>
        <dbReference type="EMBL" id="KAF2202172.1"/>
    </source>
</evidence>
<feature type="compositionally biased region" description="Basic and acidic residues" evidence="3">
    <location>
        <begin position="761"/>
        <end position="778"/>
    </location>
</feature>
<feature type="compositionally biased region" description="Low complexity" evidence="3">
    <location>
        <begin position="185"/>
        <end position="252"/>
    </location>
</feature>
<accession>A0A9P4JMT1</accession>
<dbReference type="GO" id="GO:0005737">
    <property type="term" value="C:cytoplasm"/>
    <property type="evidence" value="ECO:0007669"/>
    <property type="project" value="TreeGrafter"/>
</dbReference>
<dbReference type="GO" id="GO:0005634">
    <property type="term" value="C:nucleus"/>
    <property type="evidence" value="ECO:0007669"/>
    <property type="project" value="TreeGrafter"/>
</dbReference>
<dbReference type="OrthoDB" id="2134400at2759"/>
<keyword evidence="1" id="KW-0677">Repeat</keyword>
<evidence type="ECO:0000256" key="1">
    <source>
        <dbReference type="ARBA" id="ARBA00022737"/>
    </source>
</evidence>
<protein>
    <submittedName>
        <fullName evidence="4">Annexin</fullName>
    </submittedName>
</protein>
<feature type="compositionally biased region" description="Basic and acidic residues" evidence="3">
    <location>
        <begin position="482"/>
        <end position="491"/>
    </location>
</feature>
<dbReference type="AlphaFoldDB" id="A0A9P4JMT1"/>
<dbReference type="SUPFAM" id="SSF47874">
    <property type="entry name" value="Annexin"/>
    <property type="match status" value="1"/>
</dbReference>
<dbReference type="EMBL" id="ML993946">
    <property type="protein sequence ID" value="KAF2202172.1"/>
    <property type="molecule type" value="Genomic_DNA"/>
</dbReference>
<feature type="compositionally biased region" description="Polar residues" evidence="3">
    <location>
        <begin position="411"/>
        <end position="422"/>
    </location>
</feature>